<dbReference type="EMBL" id="JBDXSU010000028">
    <property type="protein sequence ID" value="MFB5192809.1"/>
    <property type="molecule type" value="Genomic_DNA"/>
</dbReference>
<evidence type="ECO:0000256" key="1">
    <source>
        <dbReference type="SAM" id="MobiDB-lite"/>
    </source>
</evidence>
<dbReference type="RefSeq" id="WP_275473158.1">
    <property type="nucleotide sequence ID" value="NZ_CP162940.1"/>
</dbReference>
<keyword evidence="2" id="KW-0812">Transmembrane</keyword>
<reference evidence="3 4" key="1">
    <citation type="journal article" date="2024" name="Int. J. Mol. Sci.">
        <title>Exploration of Alicyclobacillus spp. Genome in Search of Antibiotic Resistance.</title>
        <authorList>
            <person name="Bucka-Kolendo J."/>
            <person name="Kiousi D.E."/>
            <person name="Dekowska A."/>
            <person name="Mikolajczuk-Szczyrba A."/>
            <person name="Karadedos D.M."/>
            <person name="Michael P."/>
            <person name="Galanis A."/>
            <person name="Sokolowska B."/>
        </authorList>
    </citation>
    <scope>NUCLEOTIDE SEQUENCE [LARGE SCALE GENOMIC DNA]</scope>
    <source>
        <strain evidence="3 4">KKP 3000</strain>
    </source>
</reference>
<protein>
    <submittedName>
        <fullName evidence="3">Uncharacterized protein</fullName>
    </submittedName>
</protein>
<name>A0ABV5AKM7_9BACL</name>
<proteinExistence type="predicted"/>
<evidence type="ECO:0000313" key="3">
    <source>
        <dbReference type="EMBL" id="MFB5192809.1"/>
    </source>
</evidence>
<comment type="caution">
    <text evidence="3">The sequence shown here is derived from an EMBL/GenBank/DDBJ whole genome shotgun (WGS) entry which is preliminary data.</text>
</comment>
<dbReference type="Proteomes" id="UP001579974">
    <property type="component" value="Unassembled WGS sequence"/>
</dbReference>
<feature type="transmembrane region" description="Helical" evidence="2">
    <location>
        <begin position="6"/>
        <end position="24"/>
    </location>
</feature>
<accession>A0ABV5AKM7</accession>
<keyword evidence="2" id="KW-0472">Membrane</keyword>
<organism evidence="3 4">
    <name type="scientific">Alicyclobacillus fastidiosus</name>
    <dbReference type="NCBI Taxonomy" id="392011"/>
    <lineage>
        <taxon>Bacteria</taxon>
        <taxon>Bacillati</taxon>
        <taxon>Bacillota</taxon>
        <taxon>Bacilli</taxon>
        <taxon>Bacillales</taxon>
        <taxon>Alicyclobacillaceae</taxon>
        <taxon>Alicyclobacillus</taxon>
    </lineage>
</organism>
<gene>
    <name evidence="3" type="ORF">KKP3000_002023</name>
</gene>
<evidence type="ECO:0000256" key="2">
    <source>
        <dbReference type="SAM" id="Phobius"/>
    </source>
</evidence>
<keyword evidence="2" id="KW-1133">Transmembrane helix</keyword>
<sequence length="182" mass="18486">MMNATGIYAVIVTIVGSGAFTHLLNRVFGPKAAKVEQAAVTVASEAKPFVADGIQAVEDLLKLPELAGVKAKLGHAEAELQNTKLVLLAGQVLHATGKRLDDLTSNQKTGIALVVSTEAAKSGLTVTQASVLAALATADKAVDAIGALPLFKSAKEIDAPVPAQQEQTSPVSDGQAPAAAIS</sequence>
<evidence type="ECO:0000313" key="4">
    <source>
        <dbReference type="Proteomes" id="UP001579974"/>
    </source>
</evidence>
<feature type="region of interest" description="Disordered" evidence="1">
    <location>
        <begin position="159"/>
        <end position="182"/>
    </location>
</feature>
<keyword evidence="4" id="KW-1185">Reference proteome</keyword>